<evidence type="ECO:0000313" key="1">
    <source>
        <dbReference type="EMBL" id="KAF5930269.1"/>
    </source>
</evidence>
<dbReference type="Proteomes" id="UP000593564">
    <property type="component" value="Unassembled WGS sequence"/>
</dbReference>
<reference evidence="2" key="1">
    <citation type="journal article" date="2020" name="Nat. Commun.">
        <title>Genome assembly of wild tea tree DASZ reveals pedigree and selection history of tea varieties.</title>
        <authorList>
            <person name="Zhang W."/>
            <person name="Zhang Y."/>
            <person name="Qiu H."/>
            <person name="Guo Y."/>
            <person name="Wan H."/>
            <person name="Zhang X."/>
            <person name="Scossa F."/>
            <person name="Alseekh S."/>
            <person name="Zhang Q."/>
            <person name="Wang P."/>
            <person name="Xu L."/>
            <person name="Schmidt M.H."/>
            <person name="Jia X."/>
            <person name="Li D."/>
            <person name="Zhu A."/>
            <person name="Guo F."/>
            <person name="Chen W."/>
            <person name="Ni D."/>
            <person name="Usadel B."/>
            <person name="Fernie A.R."/>
            <person name="Wen W."/>
        </authorList>
    </citation>
    <scope>NUCLEOTIDE SEQUENCE [LARGE SCALE GENOMIC DNA]</scope>
    <source>
        <strain evidence="2">cv. G240</strain>
    </source>
</reference>
<organism evidence="1 2">
    <name type="scientific">Camellia sinensis</name>
    <name type="common">Tea plant</name>
    <name type="synonym">Thea sinensis</name>
    <dbReference type="NCBI Taxonomy" id="4442"/>
    <lineage>
        <taxon>Eukaryota</taxon>
        <taxon>Viridiplantae</taxon>
        <taxon>Streptophyta</taxon>
        <taxon>Embryophyta</taxon>
        <taxon>Tracheophyta</taxon>
        <taxon>Spermatophyta</taxon>
        <taxon>Magnoliopsida</taxon>
        <taxon>eudicotyledons</taxon>
        <taxon>Gunneridae</taxon>
        <taxon>Pentapetalae</taxon>
        <taxon>asterids</taxon>
        <taxon>Ericales</taxon>
        <taxon>Theaceae</taxon>
        <taxon>Camellia</taxon>
    </lineage>
</organism>
<evidence type="ECO:0000313" key="2">
    <source>
        <dbReference type="Proteomes" id="UP000593564"/>
    </source>
</evidence>
<gene>
    <name evidence="1" type="ORF">HYC85_031142</name>
</gene>
<keyword evidence="2" id="KW-1185">Reference proteome</keyword>
<comment type="caution">
    <text evidence="1">The sequence shown here is derived from an EMBL/GenBank/DDBJ whole genome shotgun (WGS) entry which is preliminary data.</text>
</comment>
<dbReference type="AlphaFoldDB" id="A0A7J7FQ59"/>
<reference evidence="1 2" key="2">
    <citation type="submission" date="2020-07" db="EMBL/GenBank/DDBJ databases">
        <title>Genome assembly of wild tea tree DASZ reveals pedigree and selection history of tea varieties.</title>
        <authorList>
            <person name="Zhang W."/>
        </authorList>
    </citation>
    <scope>NUCLEOTIDE SEQUENCE [LARGE SCALE GENOMIC DNA]</scope>
    <source>
        <strain evidence="2">cv. G240</strain>
        <tissue evidence="1">Leaf</tissue>
    </source>
</reference>
<proteinExistence type="predicted"/>
<dbReference type="EMBL" id="JACBKZ010000015">
    <property type="protein sequence ID" value="KAF5930269.1"/>
    <property type="molecule type" value="Genomic_DNA"/>
</dbReference>
<protein>
    <submittedName>
        <fullName evidence="1">Uncharacterized protein</fullName>
    </submittedName>
</protein>
<sequence length="53" mass="6356">MQYRLYEHSTIVELQTDNMFPRFLKYDIRMFLNKVQGVDFAGLVNFQAFVMCS</sequence>
<name>A0A7J7FQ59_CAMSI</name>
<accession>A0A7J7FQ59</accession>